<protein>
    <recommendedName>
        <fullName evidence="3">phospholipase C</fullName>
        <ecNumber evidence="3">3.1.4.3</ecNumber>
    </recommendedName>
</protein>
<dbReference type="EMBL" id="BAAANY010000002">
    <property type="protein sequence ID" value="GAA1661350.1"/>
    <property type="molecule type" value="Genomic_DNA"/>
</dbReference>
<feature type="region of interest" description="Disordered" evidence="9">
    <location>
        <begin position="430"/>
        <end position="476"/>
    </location>
</feature>
<evidence type="ECO:0000256" key="4">
    <source>
        <dbReference type="ARBA" id="ARBA00022512"/>
    </source>
</evidence>
<evidence type="ECO:0000313" key="11">
    <source>
        <dbReference type="Proteomes" id="UP001500618"/>
    </source>
</evidence>
<dbReference type="PANTHER" id="PTHR31956:SF1">
    <property type="entry name" value="NON-SPECIFIC PHOSPHOLIPASE C1"/>
    <property type="match status" value="1"/>
</dbReference>
<dbReference type="Pfam" id="PF04185">
    <property type="entry name" value="Phosphoesterase"/>
    <property type="match status" value="1"/>
</dbReference>
<comment type="subcellular location">
    <subcellularLocation>
        <location evidence="1">Secreted</location>
        <location evidence="1">Cell wall</location>
    </subcellularLocation>
</comment>
<keyword evidence="7" id="KW-0843">Virulence</keyword>
<evidence type="ECO:0000256" key="1">
    <source>
        <dbReference type="ARBA" id="ARBA00004191"/>
    </source>
</evidence>
<evidence type="ECO:0000256" key="9">
    <source>
        <dbReference type="SAM" id="MobiDB-lite"/>
    </source>
</evidence>
<gene>
    <name evidence="10" type="ORF">GCM10009765_08580</name>
</gene>
<keyword evidence="4" id="KW-0134">Cell wall</keyword>
<evidence type="ECO:0000256" key="8">
    <source>
        <dbReference type="ARBA" id="ARBA00048421"/>
    </source>
</evidence>
<dbReference type="CDD" id="cd16014">
    <property type="entry name" value="PLC"/>
    <property type="match status" value="1"/>
</dbReference>
<dbReference type="InterPro" id="IPR017850">
    <property type="entry name" value="Alkaline_phosphatase_core_sf"/>
</dbReference>
<comment type="similarity">
    <text evidence="2">Belongs to the bacterial phospholipase C family.</text>
</comment>
<evidence type="ECO:0000256" key="3">
    <source>
        <dbReference type="ARBA" id="ARBA00012018"/>
    </source>
</evidence>
<dbReference type="PANTHER" id="PTHR31956">
    <property type="entry name" value="NON-SPECIFIC PHOSPHOLIPASE C4-RELATED"/>
    <property type="match status" value="1"/>
</dbReference>
<evidence type="ECO:0000256" key="5">
    <source>
        <dbReference type="ARBA" id="ARBA00022525"/>
    </source>
</evidence>
<accession>A0ABN2FX66</accession>
<dbReference type="RefSeq" id="WP_344307288.1">
    <property type="nucleotide sequence ID" value="NZ_BAAANY010000002.1"/>
</dbReference>
<dbReference type="EC" id="3.1.4.3" evidence="3"/>
<dbReference type="PROSITE" id="PS51318">
    <property type="entry name" value="TAT"/>
    <property type="match status" value="1"/>
</dbReference>
<name>A0ABN2FX66_9ACTN</name>
<reference evidence="10 11" key="1">
    <citation type="journal article" date="2019" name="Int. J. Syst. Evol. Microbiol.">
        <title>The Global Catalogue of Microorganisms (GCM) 10K type strain sequencing project: providing services to taxonomists for standard genome sequencing and annotation.</title>
        <authorList>
            <consortium name="The Broad Institute Genomics Platform"/>
            <consortium name="The Broad Institute Genome Sequencing Center for Infectious Disease"/>
            <person name="Wu L."/>
            <person name="Ma J."/>
        </authorList>
    </citation>
    <scope>NUCLEOTIDE SEQUENCE [LARGE SCALE GENOMIC DNA]</scope>
    <source>
        <strain evidence="10 11">JCM 14718</strain>
    </source>
</reference>
<organism evidence="10 11">
    <name type="scientific">Fodinicola feengrottensis</name>
    <dbReference type="NCBI Taxonomy" id="435914"/>
    <lineage>
        <taxon>Bacteria</taxon>
        <taxon>Bacillati</taxon>
        <taxon>Actinomycetota</taxon>
        <taxon>Actinomycetes</taxon>
        <taxon>Mycobacteriales</taxon>
        <taxon>Fodinicola</taxon>
    </lineage>
</organism>
<evidence type="ECO:0000256" key="7">
    <source>
        <dbReference type="ARBA" id="ARBA00023026"/>
    </source>
</evidence>
<comment type="catalytic activity">
    <reaction evidence="8">
        <text>a 1,2-diacyl-sn-glycero-3-phosphocholine + H2O = phosphocholine + a 1,2-diacyl-sn-glycerol + H(+)</text>
        <dbReference type="Rhea" id="RHEA:10604"/>
        <dbReference type="ChEBI" id="CHEBI:15377"/>
        <dbReference type="ChEBI" id="CHEBI:15378"/>
        <dbReference type="ChEBI" id="CHEBI:17815"/>
        <dbReference type="ChEBI" id="CHEBI:57643"/>
        <dbReference type="ChEBI" id="CHEBI:295975"/>
        <dbReference type="EC" id="3.1.4.3"/>
    </reaction>
    <physiologicalReaction direction="left-to-right" evidence="8">
        <dbReference type="Rhea" id="RHEA:10605"/>
    </physiologicalReaction>
</comment>
<dbReference type="Gene3D" id="3.40.720.10">
    <property type="entry name" value="Alkaline Phosphatase, subunit A"/>
    <property type="match status" value="2"/>
</dbReference>
<evidence type="ECO:0000313" key="10">
    <source>
        <dbReference type="EMBL" id="GAA1661350.1"/>
    </source>
</evidence>
<keyword evidence="11" id="KW-1185">Reference proteome</keyword>
<dbReference type="Proteomes" id="UP001500618">
    <property type="component" value="Unassembled WGS sequence"/>
</dbReference>
<dbReference type="InterPro" id="IPR007312">
    <property type="entry name" value="Phosphoesterase"/>
</dbReference>
<evidence type="ECO:0000256" key="6">
    <source>
        <dbReference type="ARBA" id="ARBA00022801"/>
    </source>
</evidence>
<proteinExistence type="inferred from homology"/>
<keyword evidence="6" id="KW-0378">Hydrolase</keyword>
<comment type="caution">
    <text evidence="10">The sequence shown here is derived from an EMBL/GenBank/DDBJ whole genome shotgun (WGS) entry which is preliminary data.</text>
</comment>
<sequence length="476" mass="52717">MPELTRRRLLGAAAATSAAAIASPLLPPNVRRALAAEAPRNSDLRDIEHVVLLMQENRSFDHYFGTMKGVRGFDDPTAITLSTGKSVFYQPDAVNPDGYLLPFHLDTKSSSAQAIPSTSHAWSVQHQAWNNGKMDQWLPAHRAADKANGPYVMGYYNRDDIPFQFALAEAFTIGDHYHCGVFGPTWPNRMMWMTGTIDPAGLGGGPIISNVAPKGGYTWTTYAERLQQAQVSWKVYQTIDNYGCNMLENFKPFLDAKPGDPLYDRGVSKGHPNDFEDDVRNDRLPTVSWLIPTSYESEHPNYLPAAGADFVARKIEALASNPKVWRKTAFILNYDENDGLFDHVVPPTPPAGTAGEFIGGLPIGAGYRVPLVIVSPWTAGGWVATENFDHTSVLRFLEKLTGVHEPNISDWRRETFGDLTSAFRFRSARPYPPRLPDTRKQLQQAQKEVWSLPAPTLPGAAQTPPKQEPGTRPHTP</sequence>
<evidence type="ECO:0000256" key="2">
    <source>
        <dbReference type="ARBA" id="ARBA00009717"/>
    </source>
</evidence>
<keyword evidence="5" id="KW-0964">Secreted</keyword>
<dbReference type="InterPro" id="IPR006311">
    <property type="entry name" value="TAT_signal"/>
</dbReference>